<sequence length="81" mass="8737">MFKYDNSSRPGGDVNVTALTPTAWQVQDRRRTGGDGPVLLGFIQQFSDVFEVMNVTRPLERTYVSSLAGAVASITGGTVTQ</sequence>
<accession>A0AAQ2HFP6</accession>
<keyword evidence="2" id="KW-1185">Reference proteome</keyword>
<reference evidence="1 2" key="1">
    <citation type="submission" date="2019-03" db="EMBL/GenBank/DDBJ databases">
        <title>Genomics of glacier-inhabiting Cryobacterium strains.</title>
        <authorList>
            <person name="Liu Q."/>
            <person name="Xin Y.-H."/>
        </authorList>
    </citation>
    <scope>NUCLEOTIDE SEQUENCE [LARGE SCALE GENOMIC DNA]</scope>
    <source>
        <strain evidence="2">TMT1-22</strain>
    </source>
</reference>
<dbReference type="AlphaFoldDB" id="A0AAQ2HFP6"/>
<proteinExistence type="predicted"/>
<protein>
    <submittedName>
        <fullName evidence="1">Uncharacterized protein</fullName>
    </submittedName>
</protein>
<comment type="caution">
    <text evidence="1">The sequence shown here is derived from an EMBL/GenBank/DDBJ whole genome shotgun (WGS) entry which is preliminary data.</text>
</comment>
<evidence type="ECO:0000313" key="2">
    <source>
        <dbReference type="Proteomes" id="UP000297403"/>
    </source>
</evidence>
<evidence type="ECO:0000313" key="1">
    <source>
        <dbReference type="EMBL" id="TFC46178.1"/>
    </source>
</evidence>
<dbReference type="EMBL" id="SOFY01000053">
    <property type="protein sequence ID" value="TFC46178.1"/>
    <property type="molecule type" value="Genomic_DNA"/>
</dbReference>
<name>A0AAQ2HFP6_9MICO</name>
<dbReference type="Proteomes" id="UP000297403">
    <property type="component" value="Unassembled WGS sequence"/>
</dbReference>
<gene>
    <name evidence="1" type="ORF">E3O49_10040</name>
</gene>
<dbReference type="RefSeq" id="WP_134366885.1">
    <property type="nucleotide sequence ID" value="NZ_SOFY01000053.1"/>
</dbReference>
<organism evidence="1 2">
    <name type="scientific">Cryobacterium shii</name>
    <dbReference type="NCBI Taxonomy" id="1259235"/>
    <lineage>
        <taxon>Bacteria</taxon>
        <taxon>Bacillati</taxon>
        <taxon>Actinomycetota</taxon>
        <taxon>Actinomycetes</taxon>
        <taxon>Micrococcales</taxon>
        <taxon>Microbacteriaceae</taxon>
        <taxon>Cryobacterium</taxon>
    </lineage>
</organism>